<feature type="transmembrane region" description="Helical" evidence="9">
    <location>
        <begin position="61"/>
        <end position="79"/>
    </location>
</feature>
<dbReference type="KEGG" id="cfu:CFU_3615"/>
<dbReference type="AlphaFoldDB" id="G0ADH7"/>
<dbReference type="InterPro" id="IPR004563">
    <property type="entry name" value="Apolipo_AcylTrfase"/>
</dbReference>
<keyword evidence="5 9" id="KW-0812">Transmembrane</keyword>
<dbReference type="PANTHER" id="PTHR38686">
    <property type="entry name" value="APOLIPOPROTEIN N-ACYLTRANSFERASE"/>
    <property type="match status" value="1"/>
</dbReference>
<evidence type="ECO:0000256" key="7">
    <source>
        <dbReference type="ARBA" id="ARBA00023136"/>
    </source>
</evidence>
<dbReference type="Pfam" id="PF00795">
    <property type="entry name" value="CN_hydrolase"/>
    <property type="match status" value="1"/>
</dbReference>
<keyword evidence="4 9" id="KW-0808">Transferase</keyword>
<feature type="transmembrane region" description="Helical" evidence="9">
    <location>
        <begin position="140"/>
        <end position="167"/>
    </location>
</feature>
<dbReference type="GO" id="GO:0005886">
    <property type="term" value="C:plasma membrane"/>
    <property type="evidence" value="ECO:0007669"/>
    <property type="project" value="UniProtKB-SubCell"/>
</dbReference>
<dbReference type="Proteomes" id="UP000008392">
    <property type="component" value="Chromosome"/>
</dbReference>
<dbReference type="InterPro" id="IPR045378">
    <property type="entry name" value="LNT_N"/>
</dbReference>
<reference evidence="11 12" key="2">
    <citation type="journal article" date="2006" name="J. Microbiol. Methods">
        <title>Genomic flank-sequencing of plasposon insertion sites for rapid identification of functional genes.</title>
        <authorList>
            <person name="Leveau J.H."/>
            <person name="Gerards S."/>
            <person name="Fritsche K."/>
            <person name="Zondag G."/>
            <person name="van Veen J.A."/>
        </authorList>
    </citation>
    <scope>NUCLEOTIDE SEQUENCE [LARGE SCALE GENOMIC DNA]</scope>
    <source>
        <strain evidence="11 12">Ter331</strain>
    </source>
</reference>
<dbReference type="eggNOG" id="COG0815">
    <property type="taxonomic scope" value="Bacteria"/>
</dbReference>
<evidence type="ECO:0000313" key="12">
    <source>
        <dbReference type="Proteomes" id="UP000008392"/>
    </source>
</evidence>
<evidence type="ECO:0000256" key="9">
    <source>
        <dbReference type="HAMAP-Rule" id="MF_01148"/>
    </source>
</evidence>
<organism evidence="11 12">
    <name type="scientific">Collimonas fungivorans (strain Ter331)</name>
    <dbReference type="NCBI Taxonomy" id="1005048"/>
    <lineage>
        <taxon>Bacteria</taxon>
        <taxon>Pseudomonadati</taxon>
        <taxon>Pseudomonadota</taxon>
        <taxon>Betaproteobacteria</taxon>
        <taxon>Burkholderiales</taxon>
        <taxon>Oxalobacteraceae</taxon>
        <taxon>Collimonas</taxon>
    </lineage>
</organism>
<evidence type="ECO:0000259" key="10">
    <source>
        <dbReference type="PROSITE" id="PS50263"/>
    </source>
</evidence>
<keyword evidence="3 9" id="KW-1003">Cell membrane</keyword>
<dbReference type="HOGENOM" id="CLU_019563_3_0_4"/>
<dbReference type="InterPro" id="IPR003010">
    <property type="entry name" value="C-N_Hydrolase"/>
</dbReference>
<feature type="domain" description="CN hydrolase" evidence="10">
    <location>
        <begin position="281"/>
        <end position="527"/>
    </location>
</feature>
<dbReference type="CDD" id="cd07571">
    <property type="entry name" value="ALP_N-acyl_transferase"/>
    <property type="match status" value="1"/>
</dbReference>
<keyword evidence="9" id="KW-0997">Cell inner membrane</keyword>
<protein>
    <recommendedName>
        <fullName evidence="9">Apolipoprotein N-acyltransferase</fullName>
        <shortName evidence="9">ALP N-acyltransferase</shortName>
        <ecNumber evidence="9">2.3.1.269</ecNumber>
    </recommendedName>
</protein>
<sequence>MKCCAPTRAKCMSCWSKNCRNRLRKNPEKNVGRPACCADPLHPRARSTLPMSFRLTSIPKLPLLLPLAALTGAINVFAFAPYGLWPIQLLTLALFVFCLIRVPTIKHGALMGWAYSFGWVAHGVYWIYISLHDFGGLPGWLTALAIALLAAIMGLYTAMGTAAALWLRRRWSASPLLFALAIFPALWTLTEWLRGWLFTGFPWLISGYAHTAGPLAGYAPLVGVYGIGGIAALVAGGLALLPQYKKPAIALVPVLVLAAGLGLHQVNWTAPHGKPISVRLLQGNVPQEEKFDNAQIVNSLRLYIDMIRSAPADLIATPETAIPILQTQLPPDYVPALADFARQSGSHIALGIPYTDGPERYANSVIGISPQATDPAYRYDKQHLVPFGEFVPLGFRWFVDMMNIPLGDFTRGPAVQAPFAVKDQWVLPNICYEDLFGEEIAGQLAATQASGKPTATLLLNLSNIAWFGNTIALPQHLQISQMRSLETGRPMLRATNTGATALIDPHGVVSIQLVPYSRATLAVPVQGYSGTTPYILLGNRLMLALALSMLAGSWWRSRRKARRQP</sequence>
<feature type="transmembrane region" description="Helical" evidence="9">
    <location>
        <begin position="85"/>
        <end position="102"/>
    </location>
</feature>
<feature type="transmembrane region" description="Helical" evidence="9">
    <location>
        <begin position="109"/>
        <end position="128"/>
    </location>
</feature>
<keyword evidence="6 9" id="KW-1133">Transmembrane helix</keyword>
<keyword evidence="7 9" id="KW-0472">Membrane</keyword>
<dbReference type="EC" id="2.3.1.269" evidence="9"/>
<keyword evidence="8 9" id="KW-0012">Acyltransferase</keyword>
<reference evidence="11 12" key="4">
    <citation type="journal article" date="2010" name="Environ. Microbiol.">
        <title>The bacterial genus Collimonas: mycophagy, weathering and other adaptive solutions to life in oligotrophic soil environments.</title>
        <authorList>
            <person name="Leveau J.H."/>
            <person name="Uroz S."/>
            <person name="de Boer W."/>
        </authorList>
    </citation>
    <scope>NUCLEOTIDE SEQUENCE [LARGE SCALE GENOMIC DNA]</scope>
    <source>
        <strain evidence="11 12">Ter331</strain>
    </source>
</reference>
<dbReference type="SUPFAM" id="SSF56317">
    <property type="entry name" value="Carbon-nitrogen hydrolase"/>
    <property type="match status" value="1"/>
</dbReference>
<feature type="transmembrane region" description="Helical" evidence="9">
    <location>
        <begin position="534"/>
        <end position="555"/>
    </location>
</feature>
<comment type="subcellular location">
    <subcellularLocation>
        <location evidence="9">Cell inner membrane</location>
        <topology evidence="9">Multi-pass membrane protein</topology>
    </subcellularLocation>
    <subcellularLocation>
        <location evidence="1">Cell membrane</location>
        <topology evidence="1">Multi-pass membrane protein</topology>
    </subcellularLocation>
</comment>
<evidence type="ECO:0000256" key="1">
    <source>
        <dbReference type="ARBA" id="ARBA00004651"/>
    </source>
</evidence>
<reference evidence="11 12" key="3">
    <citation type="journal article" date="2008" name="FEMS Microbiol. Ecol.">
        <title>Identification and characterization of genes underlying chitinolysis in Collimonas fungivorans Ter331.</title>
        <authorList>
            <person name="Fritsche K."/>
            <person name="de Boer W."/>
            <person name="Gerards S."/>
            <person name="van den Berg M."/>
            <person name="van Veen J.A."/>
            <person name="Leveau J.H."/>
        </authorList>
    </citation>
    <scope>NUCLEOTIDE SEQUENCE [LARGE SCALE GENOMIC DNA]</scope>
    <source>
        <strain evidence="11 12">Ter331</strain>
    </source>
</reference>
<dbReference type="PROSITE" id="PS50263">
    <property type="entry name" value="CN_HYDROLASE"/>
    <property type="match status" value="1"/>
</dbReference>
<comment type="function">
    <text evidence="9">Catalyzes the phospholipid dependent N-acylation of the N-terminal cysteine of apolipoprotein, the last step in lipoprotein maturation.</text>
</comment>
<dbReference type="Gene3D" id="3.60.110.10">
    <property type="entry name" value="Carbon-nitrogen hydrolase"/>
    <property type="match status" value="1"/>
</dbReference>
<comment type="catalytic activity">
    <reaction evidence="9">
        <text>N-terminal S-1,2-diacyl-sn-glyceryl-L-cysteinyl-[lipoprotein] + a glycerophospholipid = N-acyl-S-1,2-diacyl-sn-glyceryl-L-cysteinyl-[lipoprotein] + a 2-acyl-sn-glycero-3-phospholipid + H(+)</text>
        <dbReference type="Rhea" id="RHEA:48228"/>
        <dbReference type="Rhea" id="RHEA-COMP:14681"/>
        <dbReference type="Rhea" id="RHEA-COMP:14684"/>
        <dbReference type="ChEBI" id="CHEBI:15378"/>
        <dbReference type="ChEBI" id="CHEBI:136912"/>
        <dbReference type="ChEBI" id="CHEBI:140656"/>
        <dbReference type="ChEBI" id="CHEBI:140657"/>
        <dbReference type="ChEBI" id="CHEBI:140660"/>
        <dbReference type="EC" id="2.3.1.269"/>
    </reaction>
</comment>
<comment type="similarity">
    <text evidence="2 9">Belongs to the CN hydrolase family. Apolipoprotein N-acyltransferase subfamily.</text>
</comment>
<feature type="transmembrane region" description="Helical" evidence="9">
    <location>
        <begin position="248"/>
        <end position="268"/>
    </location>
</feature>
<comment type="pathway">
    <text evidence="9">Protein modification; lipoprotein biosynthesis (N-acyl transfer).</text>
</comment>
<reference evidence="12" key="6">
    <citation type="submission" date="2011-05" db="EMBL/GenBank/DDBJ databases">
        <title>Complete sequence of Collimonas fungivorans Ter331.</title>
        <authorList>
            <person name="Leveau J.H."/>
        </authorList>
    </citation>
    <scope>NUCLEOTIDE SEQUENCE [LARGE SCALE GENOMIC DNA]</scope>
    <source>
        <strain evidence="12">Ter331</strain>
    </source>
</reference>
<dbReference type="GO" id="GO:0042158">
    <property type="term" value="P:lipoprotein biosynthetic process"/>
    <property type="evidence" value="ECO:0007669"/>
    <property type="project" value="UniProtKB-UniRule"/>
</dbReference>
<evidence type="ECO:0000313" key="11">
    <source>
        <dbReference type="EMBL" id="AEK63439.1"/>
    </source>
</evidence>
<evidence type="ECO:0000256" key="3">
    <source>
        <dbReference type="ARBA" id="ARBA00022475"/>
    </source>
</evidence>
<dbReference type="UniPathway" id="UPA00666"/>
<keyword evidence="11" id="KW-0449">Lipoprotein</keyword>
<evidence type="ECO:0000256" key="4">
    <source>
        <dbReference type="ARBA" id="ARBA00022679"/>
    </source>
</evidence>
<keyword evidence="12" id="KW-1185">Reference proteome</keyword>
<evidence type="ECO:0000256" key="5">
    <source>
        <dbReference type="ARBA" id="ARBA00022692"/>
    </source>
</evidence>
<dbReference type="InterPro" id="IPR036526">
    <property type="entry name" value="C-N_Hydrolase_sf"/>
</dbReference>
<dbReference type="Pfam" id="PF20154">
    <property type="entry name" value="LNT_N"/>
    <property type="match status" value="1"/>
</dbReference>
<reference evidence="11 12" key="1">
    <citation type="journal article" date="2004" name="Environ. Microbiol.">
        <title>Phylogeny-function analysis of (meta)genomic libraries: screening for expression of ribosomal RNA genes by large-insert library fluorescent in situ hybridization (LIL-FISH).</title>
        <authorList>
            <person name="Leveau J.H."/>
            <person name="Gerards S."/>
            <person name="de Boer W."/>
            <person name="van Veen J.A."/>
        </authorList>
    </citation>
    <scope>NUCLEOTIDE SEQUENCE [LARGE SCALE GENOMIC DNA]</scope>
    <source>
        <strain evidence="11 12">Ter331</strain>
    </source>
</reference>
<feature type="transmembrane region" description="Helical" evidence="9">
    <location>
        <begin position="217"/>
        <end position="241"/>
    </location>
</feature>
<accession>G0ADH7</accession>
<dbReference type="HAMAP" id="MF_01148">
    <property type="entry name" value="Lnt"/>
    <property type="match status" value="1"/>
</dbReference>
<feature type="transmembrane region" description="Helical" evidence="9">
    <location>
        <begin position="176"/>
        <end position="197"/>
    </location>
</feature>
<dbReference type="EMBL" id="CP002745">
    <property type="protein sequence ID" value="AEK63439.1"/>
    <property type="molecule type" value="Genomic_DNA"/>
</dbReference>
<evidence type="ECO:0000256" key="8">
    <source>
        <dbReference type="ARBA" id="ARBA00023315"/>
    </source>
</evidence>
<proteinExistence type="inferred from homology"/>
<evidence type="ECO:0000256" key="2">
    <source>
        <dbReference type="ARBA" id="ARBA00010065"/>
    </source>
</evidence>
<gene>
    <name evidence="11" type="primary">cutE</name>
    <name evidence="9" type="synonym">lnt</name>
    <name evidence="11" type="ordered locus">CFU_3615</name>
</gene>
<dbReference type="NCBIfam" id="TIGR00546">
    <property type="entry name" value="lnt"/>
    <property type="match status" value="1"/>
</dbReference>
<dbReference type="GO" id="GO:0016410">
    <property type="term" value="F:N-acyltransferase activity"/>
    <property type="evidence" value="ECO:0007669"/>
    <property type="project" value="UniProtKB-UniRule"/>
</dbReference>
<dbReference type="PANTHER" id="PTHR38686:SF1">
    <property type="entry name" value="APOLIPOPROTEIN N-ACYLTRANSFERASE"/>
    <property type="match status" value="1"/>
</dbReference>
<name>G0ADH7_COLFT</name>
<evidence type="ECO:0000256" key="6">
    <source>
        <dbReference type="ARBA" id="ARBA00022989"/>
    </source>
</evidence>
<reference evidence="11 12" key="5">
    <citation type="journal article" date="2011" name="ISME J.">
        <title>Dual transcriptional profiling of a bacterial/fungal confrontation: Collimonas fungivorans versus Aspergillus niger.</title>
        <authorList>
            <person name="Mela F."/>
            <person name="Fritsche K."/>
            <person name="de Boer W."/>
            <person name="van Veen J.A."/>
            <person name="de Graaff L.H."/>
            <person name="van den Berg M."/>
            <person name="Leveau J.H."/>
        </authorList>
    </citation>
    <scope>NUCLEOTIDE SEQUENCE [LARGE SCALE GENOMIC DNA]</scope>
    <source>
        <strain evidence="11 12">Ter331</strain>
    </source>
</reference>
<dbReference type="STRING" id="1005048.CFU_3615"/>